<protein>
    <submittedName>
        <fullName evidence="1">Uncharacterized protein</fullName>
    </submittedName>
</protein>
<sequence>MFIIAQVADIIKEELWPNPLKFFNNGSEDEFEEDEDEEEDEAILFFLSVIMISIPFNHLLYTTEYLIMPGSDEEEDQDGSGEEGGDN</sequence>
<comment type="caution">
    <text evidence="1">The sequence shown here is derived from an EMBL/GenBank/DDBJ whole genome shotgun (WGS) entry which is preliminary data.</text>
</comment>
<evidence type="ECO:0000313" key="2">
    <source>
        <dbReference type="Proteomes" id="UP001054889"/>
    </source>
</evidence>
<organism evidence="1 2">
    <name type="scientific">Eleusine coracana subsp. coracana</name>
    <dbReference type="NCBI Taxonomy" id="191504"/>
    <lineage>
        <taxon>Eukaryota</taxon>
        <taxon>Viridiplantae</taxon>
        <taxon>Streptophyta</taxon>
        <taxon>Embryophyta</taxon>
        <taxon>Tracheophyta</taxon>
        <taxon>Spermatophyta</taxon>
        <taxon>Magnoliopsida</taxon>
        <taxon>Liliopsida</taxon>
        <taxon>Poales</taxon>
        <taxon>Poaceae</taxon>
        <taxon>PACMAD clade</taxon>
        <taxon>Chloridoideae</taxon>
        <taxon>Cynodonteae</taxon>
        <taxon>Eleusininae</taxon>
        <taxon>Eleusine</taxon>
    </lineage>
</organism>
<reference evidence="1" key="2">
    <citation type="submission" date="2021-12" db="EMBL/GenBank/DDBJ databases">
        <title>Resequencing data analysis of finger millet.</title>
        <authorList>
            <person name="Hatakeyama M."/>
            <person name="Aluri S."/>
            <person name="Balachadran M.T."/>
            <person name="Sivarajan S.R."/>
            <person name="Poveda L."/>
            <person name="Shimizu-Inatsugi R."/>
            <person name="Schlapbach R."/>
            <person name="Sreeman S.M."/>
            <person name="Shimizu K.K."/>
        </authorList>
    </citation>
    <scope>NUCLEOTIDE SEQUENCE</scope>
</reference>
<dbReference type="EMBL" id="BQKI01000079">
    <property type="protein sequence ID" value="GJN27387.1"/>
    <property type="molecule type" value="Genomic_DNA"/>
</dbReference>
<dbReference type="AlphaFoldDB" id="A0AAV5EXX7"/>
<dbReference type="Proteomes" id="UP001054889">
    <property type="component" value="Unassembled WGS sequence"/>
</dbReference>
<gene>
    <name evidence="1" type="primary">gb15407</name>
    <name evidence="1" type="ORF">PR202_gb15407</name>
</gene>
<name>A0AAV5EXX7_ELECO</name>
<dbReference type="InterPro" id="IPR037231">
    <property type="entry name" value="NAP-like_sf"/>
</dbReference>
<keyword evidence="2" id="KW-1185">Reference proteome</keyword>
<dbReference type="SUPFAM" id="SSF143113">
    <property type="entry name" value="NAP-like"/>
    <property type="match status" value="1"/>
</dbReference>
<reference evidence="1" key="1">
    <citation type="journal article" date="2018" name="DNA Res.">
        <title>Multiple hybrid de novo genome assembly of finger millet, an orphan allotetraploid crop.</title>
        <authorList>
            <person name="Hatakeyama M."/>
            <person name="Aluri S."/>
            <person name="Balachadran M.T."/>
            <person name="Sivarajan S.R."/>
            <person name="Patrignani A."/>
            <person name="Gruter S."/>
            <person name="Poveda L."/>
            <person name="Shimizu-Inatsugi R."/>
            <person name="Baeten J."/>
            <person name="Francoijs K.J."/>
            <person name="Nataraja K.N."/>
            <person name="Reddy Y.A.N."/>
            <person name="Phadnis S."/>
            <person name="Ravikumar R.L."/>
            <person name="Schlapbach R."/>
            <person name="Sreeman S.M."/>
            <person name="Shimizu K.K."/>
        </authorList>
    </citation>
    <scope>NUCLEOTIDE SEQUENCE</scope>
</reference>
<accession>A0AAV5EXX7</accession>
<evidence type="ECO:0000313" key="1">
    <source>
        <dbReference type="EMBL" id="GJN27387.1"/>
    </source>
</evidence>
<proteinExistence type="predicted"/>